<keyword evidence="7 13" id="KW-0653">Protein transport</keyword>
<gene>
    <name evidence="13 14" type="primary">lolB</name>
    <name evidence="14" type="ORF">VMF7928_03183</name>
</gene>
<dbReference type="Pfam" id="PF03550">
    <property type="entry name" value="LolB"/>
    <property type="match status" value="1"/>
</dbReference>
<evidence type="ECO:0000256" key="9">
    <source>
        <dbReference type="ARBA" id="ARBA00023139"/>
    </source>
</evidence>
<dbReference type="CDD" id="cd16326">
    <property type="entry name" value="LolB"/>
    <property type="match status" value="1"/>
</dbReference>
<evidence type="ECO:0000256" key="1">
    <source>
        <dbReference type="ARBA" id="ARBA00004459"/>
    </source>
</evidence>
<evidence type="ECO:0000256" key="11">
    <source>
        <dbReference type="ARBA" id="ARBA00023237"/>
    </source>
</evidence>
<comment type="subunit">
    <text evidence="3 13">Monomer.</text>
</comment>
<keyword evidence="5 13" id="KW-0813">Transport</keyword>
<name>A0ABN8E6A1_9VIBR</name>
<evidence type="ECO:0000313" key="15">
    <source>
        <dbReference type="Proteomes" id="UP000838748"/>
    </source>
</evidence>
<dbReference type="HAMAP" id="MF_00233">
    <property type="entry name" value="LolB"/>
    <property type="match status" value="1"/>
</dbReference>
<comment type="caution">
    <text evidence="14">The sequence shown here is derived from an EMBL/GenBank/DDBJ whole genome shotgun (WGS) entry which is preliminary data.</text>
</comment>
<comment type="similarity">
    <text evidence="2 13">Belongs to the LolB family.</text>
</comment>
<dbReference type="Gene3D" id="2.50.20.10">
    <property type="entry name" value="Lipoprotein localisation LolA/LolB/LppX"/>
    <property type="match status" value="1"/>
</dbReference>
<keyword evidence="11 13" id="KW-0998">Cell outer membrane</keyword>
<reference evidence="14" key="1">
    <citation type="submission" date="2021-11" db="EMBL/GenBank/DDBJ databases">
        <authorList>
            <person name="Rodrigo-Torres L."/>
            <person name="Arahal R. D."/>
            <person name="Lucena T."/>
        </authorList>
    </citation>
    <scope>NUCLEOTIDE SEQUENCE</scope>
    <source>
        <strain evidence="14">CECT 7928</strain>
    </source>
</reference>
<keyword evidence="8 13" id="KW-0472">Membrane</keyword>
<dbReference type="InterPro" id="IPR004565">
    <property type="entry name" value="OM_lipoprot_LolB"/>
</dbReference>
<evidence type="ECO:0000313" key="14">
    <source>
        <dbReference type="EMBL" id="CAH0540872.1"/>
    </source>
</evidence>
<keyword evidence="9 13" id="KW-0564">Palmitate</keyword>
<protein>
    <recommendedName>
        <fullName evidence="4 13">Outer-membrane lipoprotein LolB</fullName>
    </recommendedName>
</protein>
<evidence type="ECO:0000256" key="4">
    <source>
        <dbReference type="ARBA" id="ARBA00016202"/>
    </source>
</evidence>
<dbReference type="EMBL" id="CAKLDM010000002">
    <property type="protein sequence ID" value="CAH0540872.1"/>
    <property type="molecule type" value="Genomic_DNA"/>
</dbReference>
<dbReference type="Proteomes" id="UP000838748">
    <property type="component" value="Unassembled WGS sequence"/>
</dbReference>
<evidence type="ECO:0000256" key="12">
    <source>
        <dbReference type="ARBA" id="ARBA00023288"/>
    </source>
</evidence>
<keyword evidence="12 13" id="KW-0449">Lipoprotein</keyword>
<evidence type="ECO:0000256" key="2">
    <source>
        <dbReference type="ARBA" id="ARBA00009696"/>
    </source>
</evidence>
<proteinExistence type="inferred from homology"/>
<evidence type="ECO:0000256" key="10">
    <source>
        <dbReference type="ARBA" id="ARBA00023186"/>
    </source>
</evidence>
<sequence length="204" mass="22963">MKLLQKFSFLIIVLSVISGCSSLPKSSTNVKWQQQQDRISSIKSYRATGKLNYISPEQRQSLYFQWKHSEDKSQLRLTTFLGQSVLNLVITPTVSTVTTYNDKVYSDPNPSELVYRLTGLVLPVEQLQDWLLGKPTGADSFQLNPTNTVATINKTVEGKDWKLAYQTYTDEKLAGNTVPLPSKLSLKQGNTSLNITVSKWTLNQ</sequence>
<evidence type="ECO:0000256" key="13">
    <source>
        <dbReference type="HAMAP-Rule" id="MF_00233"/>
    </source>
</evidence>
<keyword evidence="15" id="KW-1185">Reference proteome</keyword>
<evidence type="ECO:0000256" key="7">
    <source>
        <dbReference type="ARBA" id="ARBA00022927"/>
    </source>
</evidence>
<keyword evidence="6 13" id="KW-0732">Signal</keyword>
<evidence type="ECO:0000256" key="5">
    <source>
        <dbReference type="ARBA" id="ARBA00022448"/>
    </source>
</evidence>
<comment type="function">
    <text evidence="13">Plays a critical role in the incorporation of lipoproteins in the outer membrane after they are released by the LolA protein.</text>
</comment>
<accession>A0ABN8E6A1</accession>
<dbReference type="InterPro" id="IPR029046">
    <property type="entry name" value="LolA/LolB/LppX"/>
</dbReference>
<keyword evidence="10 13" id="KW-0143">Chaperone</keyword>
<dbReference type="RefSeq" id="WP_237362685.1">
    <property type="nucleotide sequence ID" value="NZ_CAKLDM010000002.1"/>
</dbReference>
<evidence type="ECO:0000256" key="3">
    <source>
        <dbReference type="ARBA" id="ARBA00011245"/>
    </source>
</evidence>
<evidence type="ECO:0000256" key="8">
    <source>
        <dbReference type="ARBA" id="ARBA00023136"/>
    </source>
</evidence>
<dbReference type="NCBIfam" id="TIGR00548">
    <property type="entry name" value="lolB"/>
    <property type="match status" value="1"/>
</dbReference>
<dbReference type="PROSITE" id="PS51257">
    <property type="entry name" value="PROKAR_LIPOPROTEIN"/>
    <property type="match status" value="1"/>
</dbReference>
<evidence type="ECO:0000256" key="6">
    <source>
        <dbReference type="ARBA" id="ARBA00022729"/>
    </source>
</evidence>
<comment type="subcellular location">
    <subcellularLocation>
        <location evidence="1 13">Cell outer membrane</location>
        <topology evidence="1 13">Lipid-anchor</topology>
    </subcellularLocation>
</comment>
<dbReference type="SUPFAM" id="SSF89392">
    <property type="entry name" value="Prokaryotic lipoproteins and lipoprotein localization factors"/>
    <property type="match status" value="1"/>
</dbReference>
<organism evidence="14 15">
    <name type="scientific">Vibrio marisflavi CECT 7928</name>
    <dbReference type="NCBI Taxonomy" id="634439"/>
    <lineage>
        <taxon>Bacteria</taxon>
        <taxon>Pseudomonadati</taxon>
        <taxon>Pseudomonadota</taxon>
        <taxon>Gammaproteobacteria</taxon>
        <taxon>Vibrionales</taxon>
        <taxon>Vibrionaceae</taxon>
        <taxon>Vibrio</taxon>
    </lineage>
</organism>